<dbReference type="PANTHER" id="PTHR43141:SF2">
    <property type="entry name" value="BLR3729 PROTEIN"/>
    <property type="match status" value="1"/>
</dbReference>
<feature type="transmembrane region" description="Helical" evidence="7">
    <location>
        <begin position="94"/>
        <end position="112"/>
    </location>
</feature>
<evidence type="ECO:0000256" key="4">
    <source>
        <dbReference type="ARBA" id="ARBA00022692"/>
    </source>
</evidence>
<reference evidence="9" key="1">
    <citation type="journal article" date="2019" name="Int. J. Syst. Evol. Microbiol.">
        <title>The Global Catalogue of Microorganisms (GCM) 10K type strain sequencing project: providing services to taxonomists for standard genome sequencing and annotation.</title>
        <authorList>
            <consortium name="The Broad Institute Genomics Platform"/>
            <consortium name="The Broad Institute Genome Sequencing Center for Infectious Disease"/>
            <person name="Wu L."/>
            <person name="Ma J."/>
        </authorList>
    </citation>
    <scope>NUCLEOTIDE SEQUENCE [LARGE SCALE GENOMIC DNA]</scope>
    <source>
        <strain evidence="9">CCUG 63419</strain>
    </source>
</reference>
<evidence type="ECO:0000256" key="2">
    <source>
        <dbReference type="ARBA" id="ARBA00007543"/>
    </source>
</evidence>
<dbReference type="RefSeq" id="WP_340675159.1">
    <property type="nucleotide sequence ID" value="NZ_JBHTIT010000001.1"/>
</dbReference>
<keyword evidence="3" id="KW-1003">Cell membrane</keyword>
<feature type="transmembrane region" description="Helical" evidence="7">
    <location>
        <begin position="161"/>
        <end position="188"/>
    </location>
</feature>
<proteinExistence type="inferred from homology"/>
<evidence type="ECO:0000256" key="7">
    <source>
        <dbReference type="SAM" id="Phobius"/>
    </source>
</evidence>
<feature type="transmembrane region" description="Helical" evidence="7">
    <location>
        <begin position="313"/>
        <end position="338"/>
    </location>
</feature>
<protein>
    <submittedName>
        <fullName evidence="8">Cytochrome d ubiquinol oxidase subunit II</fullName>
    </submittedName>
</protein>
<feature type="transmembrane region" description="Helical" evidence="7">
    <location>
        <begin position="239"/>
        <end position="259"/>
    </location>
</feature>
<feature type="transmembrane region" description="Helical" evidence="7">
    <location>
        <begin position="61"/>
        <end position="88"/>
    </location>
</feature>
<dbReference type="InterPro" id="IPR003317">
    <property type="entry name" value="Cyt-d_oxidase_su2"/>
</dbReference>
<evidence type="ECO:0000256" key="1">
    <source>
        <dbReference type="ARBA" id="ARBA00004651"/>
    </source>
</evidence>
<gene>
    <name evidence="8" type="ORF">ACFQ0F_02150</name>
</gene>
<keyword evidence="4 7" id="KW-0812">Transmembrane</keyword>
<comment type="similarity">
    <text evidence="2">Belongs to the cytochrome ubiquinol oxidase subunit 2 family.</text>
</comment>
<dbReference type="PANTHER" id="PTHR43141">
    <property type="entry name" value="CYTOCHROME BD2 SUBUNIT II"/>
    <property type="match status" value="1"/>
</dbReference>
<keyword evidence="5 7" id="KW-1133">Transmembrane helix</keyword>
<organism evidence="8 9">
    <name type="scientific">Paraperlucidibaca wandonensis</name>
    <dbReference type="NCBI Taxonomy" id="1268273"/>
    <lineage>
        <taxon>Bacteria</taxon>
        <taxon>Pseudomonadati</taxon>
        <taxon>Pseudomonadota</taxon>
        <taxon>Gammaproteobacteria</taxon>
        <taxon>Moraxellales</taxon>
        <taxon>Moraxellaceae</taxon>
        <taxon>Paraperlucidibaca</taxon>
    </lineage>
</organism>
<dbReference type="Proteomes" id="UP001597044">
    <property type="component" value="Unassembled WGS sequence"/>
</dbReference>
<feature type="transmembrane region" description="Helical" evidence="7">
    <location>
        <begin position="200"/>
        <end position="219"/>
    </location>
</feature>
<dbReference type="EMBL" id="JBHTIT010000001">
    <property type="protein sequence ID" value="MFD0949200.1"/>
    <property type="molecule type" value="Genomic_DNA"/>
</dbReference>
<evidence type="ECO:0000256" key="3">
    <source>
        <dbReference type="ARBA" id="ARBA00022475"/>
    </source>
</evidence>
<comment type="caution">
    <text evidence="8">The sequence shown here is derived from an EMBL/GenBank/DDBJ whole genome shotgun (WGS) entry which is preliminary data.</text>
</comment>
<feature type="transmembrane region" description="Helical" evidence="7">
    <location>
        <begin position="271"/>
        <end position="293"/>
    </location>
</feature>
<sequence>MSTTTSLLEVTNMLPWIPDDMLPLIFAGLMGFTLLLYGLLDGLDLGVGVLLRRANIDDKHMMIASIGPFWDANETWLVLGIGLLLVAFPSAHGIILGELYIPVLVLLLGLILRGVAFDFRVKARANHQPLWNAAFYLGSLMACLAQGFMLGHFLTNFAHSWMAYGFSAFIGLCFVAGYALLGACWLILKTEGLLRQRAVHWARGALWLTAAGIAAISLATPLVSARMAERWFSLPNLYYLLPIPVVTTALVLMLDRVLASLIGNDNERYSWVPFTGVVTLFCIASGGLAYSLFPYIIIDQMTIWDAASDPEALRVVLLGVMFVLPVILAYTAFSYRVFWGKAEPLLYR</sequence>
<dbReference type="Pfam" id="PF02322">
    <property type="entry name" value="Cyt_bd_oxida_II"/>
    <property type="match status" value="1"/>
</dbReference>
<name>A0ABW3HFB4_9GAMM</name>
<evidence type="ECO:0000256" key="6">
    <source>
        <dbReference type="ARBA" id="ARBA00023136"/>
    </source>
</evidence>
<comment type="subcellular location">
    <subcellularLocation>
        <location evidence="1">Cell membrane</location>
        <topology evidence="1">Multi-pass membrane protein</topology>
    </subcellularLocation>
</comment>
<feature type="transmembrane region" description="Helical" evidence="7">
    <location>
        <begin position="133"/>
        <end position="155"/>
    </location>
</feature>
<evidence type="ECO:0000256" key="5">
    <source>
        <dbReference type="ARBA" id="ARBA00022989"/>
    </source>
</evidence>
<evidence type="ECO:0000313" key="8">
    <source>
        <dbReference type="EMBL" id="MFD0949200.1"/>
    </source>
</evidence>
<keyword evidence="9" id="KW-1185">Reference proteome</keyword>
<accession>A0ABW3HFB4</accession>
<keyword evidence="6 7" id="KW-0472">Membrane</keyword>
<evidence type="ECO:0000313" key="9">
    <source>
        <dbReference type="Proteomes" id="UP001597044"/>
    </source>
</evidence>
<feature type="transmembrane region" description="Helical" evidence="7">
    <location>
        <begin position="21"/>
        <end position="40"/>
    </location>
</feature>